<organism evidence="2 3">
    <name type="scientific">Deferribacter desulfuricans (strain DSM 14783 / JCM 11476 / NBRC 101012 / SSM1)</name>
    <dbReference type="NCBI Taxonomy" id="639282"/>
    <lineage>
        <taxon>Bacteria</taxon>
        <taxon>Pseudomonadati</taxon>
        <taxon>Deferribacterota</taxon>
        <taxon>Deferribacteres</taxon>
        <taxon>Deferribacterales</taxon>
        <taxon>Deferribacteraceae</taxon>
        <taxon>Deferribacter</taxon>
    </lineage>
</organism>
<keyword evidence="1" id="KW-1133">Transmembrane helix</keyword>
<evidence type="ECO:0000313" key="3">
    <source>
        <dbReference type="Proteomes" id="UP000001520"/>
    </source>
</evidence>
<dbReference type="Proteomes" id="UP000001520">
    <property type="component" value="Chromosome"/>
</dbReference>
<reference evidence="2 3" key="1">
    <citation type="journal article" date="2010" name="DNA Res.">
        <title>Bacterial lifestyle in a deep-sea hydrothermal vent chimney revealed by the genome sequence of the thermophilic bacterium Deferribacter desulfuricans SSM1.</title>
        <authorList>
            <person name="Takaki Y."/>
            <person name="Shimamura S."/>
            <person name="Nakagawa S."/>
            <person name="Fukuhara Y."/>
            <person name="Horikawa H."/>
            <person name="Ankai A."/>
            <person name="Harada T."/>
            <person name="Hosoyama A."/>
            <person name="Oguchi A."/>
            <person name="Fukui S."/>
            <person name="Fujita N."/>
            <person name="Takami H."/>
            <person name="Takai K."/>
        </authorList>
    </citation>
    <scope>NUCLEOTIDE SEQUENCE [LARGE SCALE GENOMIC DNA]</scope>
    <source>
        <strain evidence="3">DSM 14783 / JCM 11476 / NBRC 101012 / SSM1</strain>
    </source>
</reference>
<evidence type="ECO:0000256" key="1">
    <source>
        <dbReference type="SAM" id="Phobius"/>
    </source>
</evidence>
<keyword evidence="1" id="KW-0472">Membrane</keyword>
<gene>
    <name evidence="2" type="ordered locus">DEFDS_1253</name>
</gene>
<dbReference type="eggNOG" id="COG3167">
    <property type="taxonomic scope" value="Bacteria"/>
</dbReference>
<evidence type="ECO:0000313" key="2">
    <source>
        <dbReference type="EMBL" id="BAI80721.1"/>
    </source>
</evidence>
<dbReference type="AlphaFoldDB" id="D3PDP8"/>
<name>D3PDP8_DEFDS</name>
<dbReference type="KEGG" id="ddf:DEFDS_1253"/>
<feature type="transmembrane region" description="Helical" evidence="1">
    <location>
        <begin position="6"/>
        <end position="25"/>
    </location>
</feature>
<accession>D3PDP8</accession>
<keyword evidence="3" id="KW-1185">Reference proteome</keyword>
<proteinExistence type="predicted"/>
<sequence length="181" mass="21306">MKSIKRSHVIILLILILVFIFLIYLKYIRIIQIIKLHSLKMQISQIEGKIDTYIIEFYRKLNTTSKIYSIKKEILKNKLEMANLLENIKDKTYVSSVIKNIIFNSGVKIDEFNFSGFDVKGLRYNNHYSVKVTGQIYNILKLLENIEYENEWLSLDSYSISFNENGLINMSFNLTAYGRVK</sequence>
<dbReference type="STRING" id="639282.DEFDS_1253"/>
<dbReference type="EMBL" id="AP011529">
    <property type="protein sequence ID" value="BAI80721.1"/>
    <property type="molecule type" value="Genomic_DNA"/>
</dbReference>
<dbReference type="HOGENOM" id="CLU_1486736_0_0_0"/>
<keyword evidence="1" id="KW-0812">Transmembrane</keyword>
<protein>
    <submittedName>
        <fullName evidence="2">Uncharacterized protein</fullName>
    </submittedName>
</protein>